<evidence type="ECO:0000313" key="2">
    <source>
        <dbReference type="Proteomes" id="UP000439424"/>
    </source>
</evidence>
<comment type="caution">
    <text evidence="1">The sequence shown here is derived from an EMBL/GenBank/DDBJ whole genome shotgun (WGS) entry which is preliminary data.</text>
</comment>
<organism evidence="1 2">
    <name type="scientific">Acinetobacter baumannii</name>
    <dbReference type="NCBI Taxonomy" id="470"/>
    <lineage>
        <taxon>Bacteria</taxon>
        <taxon>Pseudomonadati</taxon>
        <taxon>Pseudomonadota</taxon>
        <taxon>Gammaproteobacteria</taxon>
        <taxon>Moraxellales</taxon>
        <taxon>Moraxellaceae</taxon>
        <taxon>Acinetobacter</taxon>
        <taxon>Acinetobacter calcoaceticus/baumannii complex</taxon>
    </lineage>
</organism>
<feature type="non-terminal residue" evidence="1">
    <location>
        <position position="52"/>
    </location>
</feature>
<evidence type="ECO:0000313" key="1">
    <source>
        <dbReference type="EMBL" id="MVM94288.1"/>
    </source>
</evidence>
<reference evidence="1 2" key="1">
    <citation type="submission" date="2019-11" db="EMBL/GenBank/DDBJ databases">
        <title>Multidrug-resistant Acinetobacter baumannii moving toward extensively drug-resistant over fifteen years in South of Brazil.</title>
        <authorList>
            <person name="Fedrigo N.H."/>
            <person name="Cerdeira L."/>
            <person name="Fuga B."/>
            <person name="Marini P.V.B."/>
            <person name="Shinohara D.R."/>
            <person name="Carrara-Marroni F.E."/>
            <person name="Lincopan N."/>
            <person name="Tognim M.C.B."/>
        </authorList>
    </citation>
    <scope>NUCLEOTIDE SEQUENCE [LARGE SCALE GENOMIC DNA]</scope>
    <source>
        <strain evidence="1 2">Ac576</strain>
    </source>
</reference>
<gene>
    <name evidence="1" type="ORF">GNY86_22415</name>
</gene>
<keyword evidence="1" id="KW-0808">Transferase</keyword>
<dbReference type="AlphaFoldDB" id="A0A6I4HUD6"/>
<dbReference type="Proteomes" id="UP000439424">
    <property type="component" value="Unassembled WGS sequence"/>
</dbReference>
<dbReference type="GO" id="GO:0016740">
    <property type="term" value="F:transferase activity"/>
    <property type="evidence" value="ECO:0007669"/>
    <property type="project" value="UniProtKB-KW"/>
</dbReference>
<name>A0A6I4HUD6_ACIBA</name>
<accession>A0A6I4HUD6</accession>
<dbReference type="EMBL" id="WPIP01000632">
    <property type="protein sequence ID" value="MVM94288.1"/>
    <property type="molecule type" value="Genomic_DNA"/>
</dbReference>
<proteinExistence type="predicted"/>
<protein>
    <submittedName>
        <fullName evidence="1">LPS biosynthesis glycosyltransferase</fullName>
    </submittedName>
</protein>
<sequence>MNEMKKYLISIESTNSERLKKLYSQATFYKYRDEFKQFGVIGKNLSVSEYFQ</sequence>